<organism evidence="8 9">
    <name type="scientific">Elysia crispata</name>
    <name type="common">lettuce slug</name>
    <dbReference type="NCBI Taxonomy" id="231223"/>
    <lineage>
        <taxon>Eukaryota</taxon>
        <taxon>Metazoa</taxon>
        <taxon>Spiralia</taxon>
        <taxon>Lophotrochozoa</taxon>
        <taxon>Mollusca</taxon>
        <taxon>Gastropoda</taxon>
        <taxon>Heterobranchia</taxon>
        <taxon>Euthyneura</taxon>
        <taxon>Panpulmonata</taxon>
        <taxon>Sacoglossa</taxon>
        <taxon>Placobranchoidea</taxon>
        <taxon>Plakobranchidae</taxon>
        <taxon>Elysia</taxon>
    </lineage>
</organism>
<comment type="caution">
    <text evidence="8">The sequence shown here is derived from an EMBL/GenBank/DDBJ whole genome shotgun (WGS) entry which is preliminary data.</text>
</comment>
<dbReference type="FunFam" id="3.40.50.720:FF:000244">
    <property type="entry name" value="quinone oxidoreductase"/>
    <property type="match status" value="1"/>
</dbReference>
<evidence type="ECO:0000256" key="4">
    <source>
        <dbReference type="ARBA" id="ARBA00022857"/>
    </source>
</evidence>
<dbReference type="PANTHER" id="PTHR44154:SF1">
    <property type="entry name" value="QUINONE OXIDOREDUCTASE"/>
    <property type="match status" value="1"/>
</dbReference>
<evidence type="ECO:0000256" key="2">
    <source>
        <dbReference type="ARBA" id="ARBA00010371"/>
    </source>
</evidence>
<keyword evidence="4" id="KW-0521">NADP</keyword>
<keyword evidence="5" id="KW-0694">RNA-binding</keyword>
<gene>
    <name evidence="8" type="ORF">RRG08_045928</name>
</gene>
<dbReference type="InterPro" id="IPR013149">
    <property type="entry name" value="ADH-like_C"/>
</dbReference>
<dbReference type="InterPro" id="IPR051603">
    <property type="entry name" value="Zinc-ADH_QOR/CCCR"/>
</dbReference>
<comment type="similarity">
    <text evidence="2">Belongs to the zinc-containing alcohol dehydrogenase family. Quinone oxidoreductase subfamily.</text>
</comment>
<evidence type="ECO:0000256" key="6">
    <source>
        <dbReference type="ARBA" id="ARBA00022990"/>
    </source>
</evidence>
<dbReference type="PANTHER" id="PTHR44154">
    <property type="entry name" value="QUINONE OXIDOREDUCTASE"/>
    <property type="match status" value="1"/>
</dbReference>
<dbReference type="CDD" id="cd08253">
    <property type="entry name" value="zeta_crystallin"/>
    <property type="match status" value="1"/>
</dbReference>
<keyword evidence="9" id="KW-1185">Reference proteome</keyword>
<evidence type="ECO:0000256" key="1">
    <source>
        <dbReference type="ARBA" id="ARBA00004496"/>
    </source>
</evidence>
<proteinExistence type="inferred from homology"/>
<dbReference type="FunFam" id="3.90.180.10:FF:000016">
    <property type="entry name" value="Quinone oxidoreductase"/>
    <property type="match status" value="1"/>
</dbReference>
<evidence type="ECO:0000256" key="3">
    <source>
        <dbReference type="ARBA" id="ARBA00022490"/>
    </source>
</evidence>
<dbReference type="InterPro" id="IPR013154">
    <property type="entry name" value="ADH-like_N"/>
</dbReference>
<dbReference type="SUPFAM" id="SSF50129">
    <property type="entry name" value="GroES-like"/>
    <property type="match status" value="1"/>
</dbReference>
<dbReference type="Proteomes" id="UP001283361">
    <property type="component" value="Unassembled WGS sequence"/>
</dbReference>
<sequence>MKAIRVATFGGIENLKLEPNVPLPAVGKKEVLIKVSAAGVNPVDTYIRSGTYARLPELPYTPGSDAAGVVEGVGSEVTRFKKGDRVCTVRSVSGAYAEYATAEDKFVTHLSDQLSFAQGAAIGAPYYTAVKALHIRARARPGESCLIHGASGAVGIAAVQYAKAIGLYVVGTAGTKEGMALVKNTGADMVFNHREEGYVKAIQDAIGGADIILEMLSNVNLQKDLELVDTRGRVLVIGCRGTIEINPRSTMAKESSIMGVNLMTVTDEDFKEMHSVIKAGMHVGWLDPKVSKVYPLGEAKTAHHDVINNQGTTGKLVLDTTK</sequence>
<evidence type="ECO:0000313" key="9">
    <source>
        <dbReference type="Proteomes" id="UP001283361"/>
    </source>
</evidence>
<dbReference type="InterPro" id="IPR036291">
    <property type="entry name" value="NAD(P)-bd_dom_sf"/>
</dbReference>
<dbReference type="InterPro" id="IPR011032">
    <property type="entry name" value="GroES-like_sf"/>
</dbReference>
<evidence type="ECO:0000256" key="5">
    <source>
        <dbReference type="ARBA" id="ARBA00022884"/>
    </source>
</evidence>
<dbReference type="InterPro" id="IPR020843">
    <property type="entry name" value="ER"/>
</dbReference>
<dbReference type="AlphaFoldDB" id="A0AAE1AR07"/>
<feature type="domain" description="Enoyl reductase (ER)" evidence="7">
    <location>
        <begin position="10"/>
        <end position="318"/>
    </location>
</feature>
<accession>A0AAE1AR07</accession>
<dbReference type="Pfam" id="PF00107">
    <property type="entry name" value="ADH_zinc_N"/>
    <property type="match status" value="1"/>
</dbReference>
<comment type="subcellular location">
    <subcellularLocation>
        <location evidence="1">Cytoplasm</location>
    </subcellularLocation>
</comment>
<name>A0AAE1AR07_9GAST</name>
<dbReference type="GO" id="GO:0005829">
    <property type="term" value="C:cytosol"/>
    <property type="evidence" value="ECO:0007669"/>
    <property type="project" value="TreeGrafter"/>
</dbReference>
<protein>
    <recommendedName>
        <fullName evidence="7">Enoyl reductase (ER) domain-containing protein</fullName>
    </recommendedName>
</protein>
<evidence type="ECO:0000259" key="7">
    <source>
        <dbReference type="SMART" id="SM00829"/>
    </source>
</evidence>
<reference evidence="8" key="1">
    <citation type="journal article" date="2023" name="G3 (Bethesda)">
        <title>A reference genome for the long-term kleptoplast-retaining sea slug Elysia crispata morphotype clarki.</title>
        <authorList>
            <person name="Eastman K.E."/>
            <person name="Pendleton A.L."/>
            <person name="Shaikh M.A."/>
            <person name="Suttiyut T."/>
            <person name="Ogas R."/>
            <person name="Tomko P."/>
            <person name="Gavelis G."/>
            <person name="Widhalm J.R."/>
            <person name="Wisecaver J.H."/>
        </authorList>
    </citation>
    <scope>NUCLEOTIDE SEQUENCE</scope>
    <source>
        <strain evidence="8">ECLA1</strain>
    </source>
</reference>
<keyword evidence="3" id="KW-0963">Cytoplasm</keyword>
<dbReference type="EMBL" id="JAWDGP010001377">
    <property type="protein sequence ID" value="KAK3792384.1"/>
    <property type="molecule type" value="Genomic_DNA"/>
</dbReference>
<keyword evidence="6" id="KW-0007">Acetylation</keyword>
<dbReference type="Gene3D" id="3.40.50.720">
    <property type="entry name" value="NAD(P)-binding Rossmann-like Domain"/>
    <property type="match status" value="1"/>
</dbReference>
<dbReference type="Pfam" id="PF08240">
    <property type="entry name" value="ADH_N"/>
    <property type="match status" value="1"/>
</dbReference>
<dbReference type="GO" id="GO:0003730">
    <property type="term" value="F:mRNA 3'-UTR binding"/>
    <property type="evidence" value="ECO:0007669"/>
    <property type="project" value="TreeGrafter"/>
</dbReference>
<evidence type="ECO:0000313" key="8">
    <source>
        <dbReference type="EMBL" id="KAK3792384.1"/>
    </source>
</evidence>
<dbReference type="SUPFAM" id="SSF51735">
    <property type="entry name" value="NAD(P)-binding Rossmann-fold domains"/>
    <property type="match status" value="1"/>
</dbReference>
<dbReference type="GO" id="GO:0070402">
    <property type="term" value="F:NADPH binding"/>
    <property type="evidence" value="ECO:0007669"/>
    <property type="project" value="TreeGrafter"/>
</dbReference>
<dbReference type="GO" id="GO:0003960">
    <property type="term" value="F:quinone reductase (NADPH) activity"/>
    <property type="evidence" value="ECO:0007669"/>
    <property type="project" value="TreeGrafter"/>
</dbReference>
<dbReference type="Gene3D" id="3.90.180.10">
    <property type="entry name" value="Medium-chain alcohol dehydrogenases, catalytic domain"/>
    <property type="match status" value="1"/>
</dbReference>
<dbReference type="SMART" id="SM00829">
    <property type="entry name" value="PKS_ER"/>
    <property type="match status" value="1"/>
</dbReference>